<accession>A0A518H3Y3</accession>
<dbReference type="OrthoDB" id="1930967at2"/>
<reference evidence="1 2" key="1">
    <citation type="submission" date="2019-02" db="EMBL/GenBank/DDBJ databases">
        <title>Deep-cultivation of Planctomycetes and their phenomic and genomic characterization uncovers novel biology.</title>
        <authorList>
            <person name="Wiegand S."/>
            <person name="Jogler M."/>
            <person name="Boedeker C."/>
            <person name="Pinto D."/>
            <person name="Vollmers J."/>
            <person name="Rivas-Marin E."/>
            <person name="Kohn T."/>
            <person name="Peeters S.H."/>
            <person name="Heuer A."/>
            <person name="Rast P."/>
            <person name="Oberbeckmann S."/>
            <person name="Bunk B."/>
            <person name="Jeske O."/>
            <person name="Meyerdierks A."/>
            <person name="Storesund J.E."/>
            <person name="Kallscheuer N."/>
            <person name="Luecker S."/>
            <person name="Lage O.M."/>
            <person name="Pohl T."/>
            <person name="Merkel B.J."/>
            <person name="Hornburger P."/>
            <person name="Mueller R.-W."/>
            <person name="Bruemmer F."/>
            <person name="Labrenz M."/>
            <person name="Spormann A.M."/>
            <person name="Op den Camp H."/>
            <person name="Overmann J."/>
            <person name="Amann R."/>
            <person name="Jetten M.S.M."/>
            <person name="Mascher T."/>
            <person name="Medema M.H."/>
            <person name="Devos D.P."/>
            <person name="Kaster A.-K."/>
            <person name="Ovreas L."/>
            <person name="Rohde M."/>
            <person name="Galperin M.Y."/>
            <person name="Jogler C."/>
        </authorList>
    </citation>
    <scope>NUCLEOTIDE SEQUENCE [LARGE SCALE GENOMIC DNA]</scope>
    <source>
        <strain evidence="1 2">ElP</strain>
    </source>
</reference>
<evidence type="ECO:0000313" key="1">
    <source>
        <dbReference type="EMBL" id="QDV35565.1"/>
    </source>
</evidence>
<protein>
    <submittedName>
        <fullName evidence="1">Uncharacterized protein</fullName>
    </submittedName>
</protein>
<dbReference type="AlphaFoldDB" id="A0A518H3Y3"/>
<gene>
    <name evidence="1" type="ORF">ElP_34680</name>
</gene>
<keyword evidence="2" id="KW-1185">Reference proteome</keyword>
<evidence type="ECO:0000313" key="2">
    <source>
        <dbReference type="Proteomes" id="UP000317835"/>
    </source>
</evidence>
<dbReference type="Proteomes" id="UP000317835">
    <property type="component" value="Chromosome"/>
</dbReference>
<sequence>MTVPFYDNLEATPLDGLCCLVEVERVYGLDWGRFDDGHWRRLSGIYEGLPGAVRHRDVPWWFGDDEDVPPFLRASVEPPGLRVYGVLPEADWWAWDERFRAAAEGLPTRAW</sequence>
<dbReference type="KEGG" id="tpla:ElP_34680"/>
<proteinExistence type="predicted"/>
<dbReference type="RefSeq" id="WP_145271238.1">
    <property type="nucleotide sequence ID" value="NZ_CP036426.1"/>
</dbReference>
<name>A0A518H3Y3_9BACT</name>
<organism evidence="1 2">
    <name type="scientific">Tautonia plasticadhaerens</name>
    <dbReference type="NCBI Taxonomy" id="2527974"/>
    <lineage>
        <taxon>Bacteria</taxon>
        <taxon>Pseudomonadati</taxon>
        <taxon>Planctomycetota</taxon>
        <taxon>Planctomycetia</taxon>
        <taxon>Isosphaerales</taxon>
        <taxon>Isosphaeraceae</taxon>
        <taxon>Tautonia</taxon>
    </lineage>
</organism>
<dbReference type="EMBL" id="CP036426">
    <property type="protein sequence ID" value="QDV35565.1"/>
    <property type="molecule type" value="Genomic_DNA"/>
</dbReference>